<sequence>MRILSSVTNEETSELCHKHSFQKSVHDSKLQDLVLHLPVMFRIKPGTGSALKTRTSACQSASRLPTHIECKSQLHSGRTSALAPIVTHPLDVVHTRSQLARSGENRRGSSPIVHAAVSKGCGCSKVVREWPLDSSHPRVVRVAPAGAIVISTFRAAKSLAISSD</sequence>
<dbReference type="InterPro" id="IPR023395">
    <property type="entry name" value="MCP_dom_sf"/>
</dbReference>
<evidence type="ECO:0000256" key="3">
    <source>
        <dbReference type="ARBA" id="ARBA00023136"/>
    </source>
</evidence>
<keyword evidence="2" id="KW-0812">Transmembrane</keyword>
<evidence type="ECO:0000256" key="1">
    <source>
        <dbReference type="ARBA" id="ARBA00004370"/>
    </source>
</evidence>
<dbReference type="Proteomes" id="UP001162060">
    <property type="component" value="Unassembled WGS sequence"/>
</dbReference>
<accession>A0AAV1UG70</accession>
<dbReference type="GO" id="GO:0016020">
    <property type="term" value="C:membrane"/>
    <property type="evidence" value="ECO:0007669"/>
    <property type="project" value="UniProtKB-SubCell"/>
</dbReference>
<name>A0AAV1UG70_9STRA</name>
<proteinExistence type="predicted"/>
<keyword evidence="3" id="KW-0472">Membrane</keyword>
<comment type="subcellular location">
    <subcellularLocation>
        <location evidence="1">Membrane</location>
    </subcellularLocation>
</comment>
<reference evidence="4" key="1">
    <citation type="submission" date="2024-01" db="EMBL/GenBank/DDBJ databases">
        <authorList>
            <person name="Webb A."/>
        </authorList>
    </citation>
    <scope>NUCLEOTIDE SEQUENCE</scope>
    <source>
        <strain evidence="4">Pm1</strain>
    </source>
</reference>
<dbReference type="EMBL" id="CAKLBY020000189">
    <property type="protein sequence ID" value="CAK7932415.1"/>
    <property type="molecule type" value="Genomic_DNA"/>
</dbReference>
<gene>
    <name evidence="4" type="ORF">PM001_LOCUS17565</name>
</gene>
<evidence type="ECO:0000313" key="4">
    <source>
        <dbReference type="EMBL" id="CAK7932415.1"/>
    </source>
</evidence>
<evidence type="ECO:0000313" key="5">
    <source>
        <dbReference type="Proteomes" id="UP001162060"/>
    </source>
</evidence>
<dbReference type="AlphaFoldDB" id="A0AAV1UG70"/>
<evidence type="ECO:0000256" key="2">
    <source>
        <dbReference type="ARBA" id="ARBA00022692"/>
    </source>
</evidence>
<protein>
    <submittedName>
        <fullName evidence="4">Uncharacterized protein</fullName>
    </submittedName>
</protein>
<dbReference type="Gene3D" id="1.50.40.10">
    <property type="entry name" value="Mitochondrial carrier domain"/>
    <property type="match status" value="1"/>
</dbReference>
<comment type="caution">
    <text evidence="4">The sequence shown here is derived from an EMBL/GenBank/DDBJ whole genome shotgun (WGS) entry which is preliminary data.</text>
</comment>
<organism evidence="4 5">
    <name type="scientific">Peronospora matthiolae</name>
    <dbReference type="NCBI Taxonomy" id="2874970"/>
    <lineage>
        <taxon>Eukaryota</taxon>
        <taxon>Sar</taxon>
        <taxon>Stramenopiles</taxon>
        <taxon>Oomycota</taxon>
        <taxon>Peronosporomycetes</taxon>
        <taxon>Peronosporales</taxon>
        <taxon>Peronosporaceae</taxon>
        <taxon>Peronospora</taxon>
    </lineage>
</organism>